<organism evidence="7 8">
    <name type="scientific">Brachionus plicatilis</name>
    <name type="common">Marine rotifer</name>
    <name type="synonym">Brachionus muelleri</name>
    <dbReference type="NCBI Taxonomy" id="10195"/>
    <lineage>
        <taxon>Eukaryota</taxon>
        <taxon>Metazoa</taxon>
        <taxon>Spiralia</taxon>
        <taxon>Gnathifera</taxon>
        <taxon>Rotifera</taxon>
        <taxon>Eurotatoria</taxon>
        <taxon>Monogononta</taxon>
        <taxon>Pseudotrocha</taxon>
        <taxon>Ploima</taxon>
        <taxon>Brachionidae</taxon>
        <taxon>Brachionus</taxon>
    </lineage>
</organism>
<feature type="compositionally biased region" description="Acidic residues" evidence="4">
    <location>
        <begin position="1101"/>
        <end position="1110"/>
    </location>
</feature>
<dbReference type="OrthoDB" id="27483at2759"/>
<dbReference type="Proteomes" id="UP000276133">
    <property type="component" value="Unassembled WGS sequence"/>
</dbReference>
<feature type="region of interest" description="Disordered" evidence="4">
    <location>
        <begin position="985"/>
        <end position="1170"/>
    </location>
</feature>
<dbReference type="PANTHER" id="PTHR23318:SF0">
    <property type="entry name" value="SERINE_THREONINE-PROTEIN PHOSPHATASE 4 REGULATORY SUBUNIT 3"/>
    <property type="match status" value="1"/>
</dbReference>
<accession>A0A3M7RVH2</accession>
<feature type="region of interest" description="Disordered" evidence="4">
    <location>
        <begin position="430"/>
        <end position="452"/>
    </location>
</feature>
<feature type="compositionally biased region" description="Acidic residues" evidence="4">
    <location>
        <begin position="727"/>
        <end position="741"/>
    </location>
</feature>
<dbReference type="EMBL" id="REGN01002541">
    <property type="protein sequence ID" value="RNA27450.1"/>
    <property type="molecule type" value="Genomic_DNA"/>
</dbReference>
<comment type="subcellular location">
    <subcellularLocation>
        <location evidence="1">Nucleus</location>
    </subcellularLocation>
</comment>
<feature type="compositionally biased region" description="Acidic residues" evidence="4">
    <location>
        <begin position="123"/>
        <end position="133"/>
    </location>
</feature>
<comment type="similarity">
    <text evidence="2">Belongs to the SMEK family.</text>
</comment>
<evidence type="ECO:0000313" key="7">
    <source>
        <dbReference type="EMBL" id="RNA27450.1"/>
    </source>
</evidence>
<comment type="caution">
    <text evidence="7">The sequence shown here is derived from an EMBL/GenBank/DDBJ whole genome shotgun (WGS) entry which is preliminary data.</text>
</comment>
<keyword evidence="8" id="KW-1185">Reference proteome</keyword>
<feature type="domain" description="PP4R3 EVH1-like" evidence="6">
    <location>
        <begin position="7"/>
        <end position="102"/>
    </location>
</feature>
<feature type="region of interest" description="Disordered" evidence="4">
    <location>
        <begin position="847"/>
        <end position="873"/>
    </location>
</feature>
<feature type="compositionally biased region" description="Polar residues" evidence="4">
    <location>
        <begin position="701"/>
        <end position="714"/>
    </location>
</feature>
<dbReference type="InterPro" id="IPR006887">
    <property type="entry name" value="P4R3-like_central_dom"/>
</dbReference>
<dbReference type="GO" id="GO:0005654">
    <property type="term" value="C:nucleoplasm"/>
    <property type="evidence" value="ECO:0007669"/>
    <property type="project" value="TreeGrafter"/>
</dbReference>
<evidence type="ECO:0000259" key="5">
    <source>
        <dbReference type="Pfam" id="PF04802"/>
    </source>
</evidence>
<dbReference type="AlphaFoldDB" id="A0A3M7RVH2"/>
<dbReference type="InterPro" id="IPR011993">
    <property type="entry name" value="PH-like_dom_sf"/>
</dbReference>
<dbReference type="InterPro" id="IPR051137">
    <property type="entry name" value="PP4R3-like"/>
</dbReference>
<dbReference type="GO" id="GO:0006974">
    <property type="term" value="P:DNA damage response"/>
    <property type="evidence" value="ECO:0007669"/>
    <property type="project" value="TreeGrafter"/>
</dbReference>
<dbReference type="SUPFAM" id="SSF50729">
    <property type="entry name" value="PH domain-like"/>
    <property type="match status" value="1"/>
</dbReference>
<protein>
    <submittedName>
        <fullName evidence="7">Serine threonine-phosphatase 4 regulatory subunit 3A isoform X1</fullName>
    </submittedName>
</protein>
<feature type="compositionally biased region" description="Basic and acidic residues" evidence="4">
    <location>
        <begin position="985"/>
        <end position="997"/>
    </location>
</feature>
<dbReference type="GO" id="GO:0072542">
    <property type="term" value="F:protein phosphatase activator activity"/>
    <property type="evidence" value="ECO:0007669"/>
    <property type="project" value="TreeGrafter"/>
</dbReference>
<feature type="domain" description="Serine/threonine-protein phosphatase 4 regulatory subunit 3-like central" evidence="5">
    <location>
        <begin position="165"/>
        <end position="690"/>
    </location>
</feature>
<feature type="compositionally biased region" description="Low complexity" evidence="4">
    <location>
        <begin position="795"/>
        <end position="809"/>
    </location>
</feature>
<feature type="compositionally biased region" description="Low complexity" evidence="4">
    <location>
        <begin position="752"/>
        <end position="762"/>
    </location>
</feature>
<feature type="region of interest" description="Disordered" evidence="4">
    <location>
        <begin position="118"/>
        <end position="145"/>
    </location>
</feature>
<dbReference type="STRING" id="10195.A0A3M7RVH2"/>
<evidence type="ECO:0000313" key="8">
    <source>
        <dbReference type="Proteomes" id="UP000276133"/>
    </source>
</evidence>
<reference evidence="7 8" key="1">
    <citation type="journal article" date="2018" name="Sci. Rep.">
        <title>Genomic signatures of local adaptation to the degree of environmental predictability in rotifers.</title>
        <authorList>
            <person name="Franch-Gras L."/>
            <person name="Hahn C."/>
            <person name="Garcia-Roger E.M."/>
            <person name="Carmona M.J."/>
            <person name="Serra M."/>
            <person name="Gomez A."/>
        </authorList>
    </citation>
    <scope>NUCLEOTIDE SEQUENCE [LARGE SCALE GENOMIC DNA]</scope>
    <source>
        <strain evidence="7">HYR1</strain>
    </source>
</reference>
<evidence type="ECO:0000256" key="2">
    <source>
        <dbReference type="ARBA" id="ARBA00008809"/>
    </source>
</evidence>
<feature type="region of interest" description="Disordered" evidence="4">
    <location>
        <begin position="789"/>
        <end position="809"/>
    </location>
</feature>
<proteinExistence type="inferred from homology"/>
<feature type="region of interest" description="Disordered" evidence="4">
    <location>
        <begin position="695"/>
        <end position="766"/>
    </location>
</feature>
<name>A0A3M7RVH2_BRAPC</name>
<dbReference type="InterPro" id="IPR055236">
    <property type="entry name" value="EVH1_PP4R3"/>
</dbReference>
<feature type="compositionally biased region" description="Basic and acidic residues" evidence="4">
    <location>
        <begin position="1022"/>
        <end position="1036"/>
    </location>
</feature>
<evidence type="ECO:0000256" key="4">
    <source>
        <dbReference type="SAM" id="MobiDB-lite"/>
    </source>
</evidence>
<sequence>MATIDTRRRVKHYVLNDARQWVDRGTGHVSWIYNDKQRSVSLVVKSEADSSVLLEAKILLSIVYQRQQDTLIVWSDTSRRDLALSFQEKAGCDEIWEKICEVLGEDSSLDTTSSRAAAASADNLDESDEDQLDSDINTSPNSDLPPCELSKLREIRDFFTVELARKSKIYKERLSTVLETDTYIKKLIELFHICEDLDNTEGLNYLFDIFRSLFYLNKSSLLDILLCDELIMHVIGCLEYDPNKKDAGFTKHRDYIATKSNFKEIIPFRNVDLVAKIHQTYKVQYIQDVILPAPSVFEENSLTSLSSFVFLNKVEISNLIQEDDRFLNELFEEIKKPSIESNKRRDILLFLREYSSFLHGLQQTREPFFRSLYEHGILDVIENILDLKDDELSPVAIDILCHLVEVSPTMVREFILNEIEAKSSINNLNSSLNKSDRTETNSVSPSPSQSRDHITVHDVLNTDDVFEPILINYVIRQMINDPDPELSGALQILNILKLLIDPENMLSAVNKAEKSEFLSYFYRKSMTIIINPLMVNTSHLRIHRDDFRVAQLENLIIDFLTFCVEHHTFHIKNYILHKDLLKRVLVLLKSKHQFVALTALKFLRKTIGLKEDIYNRYIAKQNLLEPVVDALCSTASRYNILNSAIIELFDFVRTDDIKSLMVYVIEQFNERLEPIGYVKTFRDLKTRYEQHKDKLNELTRTRLNSSDTTPSASRTRSERYQDRLEFDKDEDAWIEEDDDDTKENKTESPHINSSSSSSSSNSTDETNFESYLELKKSKSINLDENEDTLFSPAKSISPPTSPNSSIGRKTITKSISIKISQSSVKAIGERVEDTTNNQRKHALVDYEDDSEDEDMAGPVENPEPVAKRAATDTNSVLHKLADADKKLVDVPKKEEGTVIKGEDDMVVIETVNTFGDEDKKMVDVSKIEKGISENDEIVNVNTFSDEDKKMVDASKKEEGTDISGDDDMVAIETVNTFSDEDKKMVDVSKKEERMVHTEDDEMVGPVVNTEPVAEHIVNSSIDEDKKMVDTSKKQESTEYAEEEDMSSRVGKRTATDINPVVHKPNDEDKNLVDTSKKEENKENEVVASPIEDKSVNSNEASESDEPDEASSAENESTEVSNGKFPNINNVNGAINGSRDGQDEADESTQAPLSPIIAEQPAHKRARLSNS</sequence>
<dbReference type="GO" id="GO:0030289">
    <property type="term" value="C:protein phosphatase 4 complex"/>
    <property type="evidence" value="ECO:0007669"/>
    <property type="project" value="TreeGrafter"/>
</dbReference>
<feature type="compositionally biased region" description="Basic and acidic residues" evidence="4">
    <location>
        <begin position="715"/>
        <end position="726"/>
    </location>
</feature>
<evidence type="ECO:0000256" key="1">
    <source>
        <dbReference type="ARBA" id="ARBA00004123"/>
    </source>
</evidence>
<evidence type="ECO:0000256" key="3">
    <source>
        <dbReference type="ARBA" id="ARBA00023242"/>
    </source>
</evidence>
<dbReference type="PANTHER" id="PTHR23318">
    <property type="entry name" value="ATP SYNTHASE GAMMA-RELATED"/>
    <property type="match status" value="1"/>
</dbReference>
<keyword evidence="3" id="KW-0539">Nucleus</keyword>
<dbReference type="Pfam" id="PF22972">
    <property type="entry name" value="EVH1_PP4R3"/>
    <property type="match status" value="1"/>
</dbReference>
<evidence type="ECO:0000259" key="6">
    <source>
        <dbReference type="Pfam" id="PF22972"/>
    </source>
</evidence>
<feature type="compositionally biased region" description="Basic and acidic residues" evidence="4">
    <location>
        <begin position="1063"/>
        <end position="1094"/>
    </location>
</feature>
<feature type="compositionally biased region" description="Polar residues" evidence="4">
    <location>
        <begin position="440"/>
        <end position="449"/>
    </location>
</feature>
<gene>
    <name evidence="7" type="ORF">BpHYR1_010857</name>
</gene>
<dbReference type="Pfam" id="PF04802">
    <property type="entry name" value="PP4R3"/>
    <property type="match status" value="1"/>
</dbReference>
<dbReference type="Gene3D" id="2.30.29.30">
    <property type="entry name" value="Pleckstrin-homology domain (PH domain)/Phosphotyrosine-binding domain (PTB)"/>
    <property type="match status" value="1"/>
</dbReference>